<feature type="transmembrane region" description="Helical" evidence="12">
    <location>
        <begin position="200"/>
        <end position="217"/>
    </location>
</feature>
<dbReference type="PRINTS" id="PR00169">
    <property type="entry name" value="KCHANNEL"/>
</dbReference>
<dbReference type="InterPro" id="IPR028325">
    <property type="entry name" value="VG_K_chnl"/>
</dbReference>
<dbReference type="Proteomes" id="UP001155241">
    <property type="component" value="Unassembled WGS sequence"/>
</dbReference>
<evidence type="ECO:0000256" key="12">
    <source>
        <dbReference type="SAM" id="Phobius"/>
    </source>
</evidence>
<dbReference type="Gene3D" id="1.10.287.70">
    <property type="match status" value="1"/>
</dbReference>
<name>A0A9X2JGF7_9BACT</name>
<sequence length="300" mass="33239">MNDVAADKSKGRPKLGPGPAGWQRKWYEVIFEHDTPAGRWFDVWLLVVIVVSVVAVMLESIRYKDAPEAWYDTWRAVEWIITGLFTLEFAARLACVNRPGRYVFSFFGVVDLVSLLPSYLMILIPGAQSLATIRTVRLLRVFRILKLAHHVREGQGWLLALKHTWPKITVFISVIVCTIIILGSVMYLVETDADSGFDNIPVSVYWAIVTMTTVGYGDIAPVTPLGKTIASLVMLLGYAIIIVPTGLFSAEVMKQRALRGTERSCPRCAFNTADDGAQYCSRCGERLGALQPTGTPQADA</sequence>
<evidence type="ECO:0000256" key="1">
    <source>
        <dbReference type="ARBA" id="ARBA00004141"/>
    </source>
</evidence>
<dbReference type="RefSeq" id="WP_252853108.1">
    <property type="nucleotide sequence ID" value="NZ_JAMXLR010000051.1"/>
</dbReference>
<keyword evidence="10 12" id="KW-0472">Membrane</keyword>
<keyword evidence="9" id="KW-0406">Ion transport</keyword>
<evidence type="ECO:0000259" key="13">
    <source>
        <dbReference type="Pfam" id="PF00520"/>
    </source>
</evidence>
<keyword evidence="4 12" id="KW-0812">Transmembrane</keyword>
<keyword evidence="2" id="KW-0813">Transport</keyword>
<keyword evidence="3" id="KW-0633">Potassium transport</keyword>
<dbReference type="GO" id="GO:0001508">
    <property type="term" value="P:action potential"/>
    <property type="evidence" value="ECO:0007669"/>
    <property type="project" value="TreeGrafter"/>
</dbReference>
<evidence type="ECO:0000256" key="2">
    <source>
        <dbReference type="ARBA" id="ARBA00022448"/>
    </source>
</evidence>
<dbReference type="Pfam" id="PF00520">
    <property type="entry name" value="Ion_trans"/>
    <property type="match status" value="1"/>
</dbReference>
<feature type="transmembrane region" description="Helical" evidence="12">
    <location>
        <begin position="43"/>
        <end position="61"/>
    </location>
</feature>
<evidence type="ECO:0000256" key="5">
    <source>
        <dbReference type="ARBA" id="ARBA00022826"/>
    </source>
</evidence>
<dbReference type="SUPFAM" id="SSF81324">
    <property type="entry name" value="Voltage-gated potassium channels"/>
    <property type="match status" value="1"/>
</dbReference>
<organism evidence="14 15">
    <name type="scientific">Aeoliella straminimaris</name>
    <dbReference type="NCBI Taxonomy" id="2954799"/>
    <lineage>
        <taxon>Bacteria</taxon>
        <taxon>Pseudomonadati</taxon>
        <taxon>Planctomycetota</taxon>
        <taxon>Planctomycetia</taxon>
        <taxon>Pirellulales</taxon>
        <taxon>Lacipirellulaceae</taxon>
        <taxon>Aeoliella</taxon>
    </lineage>
</organism>
<dbReference type="InterPro" id="IPR005821">
    <property type="entry name" value="Ion_trans_dom"/>
</dbReference>
<proteinExistence type="predicted"/>
<feature type="transmembrane region" description="Helical" evidence="12">
    <location>
        <begin position="102"/>
        <end position="124"/>
    </location>
</feature>
<dbReference type="Gene3D" id="1.20.120.350">
    <property type="entry name" value="Voltage-gated potassium channels. Chain C"/>
    <property type="match status" value="1"/>
</dbReference>
<keyword evidence="8 12" id="KW-1133">Transmembrane helix</keyword>
<keyword evidence="6" id="KW-0851">Voltage-gated channel</keyword>
<reference evidence="14" key="1">
    <citation type="submission" date="2022-06" db="EMBL/GenBank/DDBJ databases">
        <title>Aeoliella straminimaris, a novel planctomycete from sediments.</title>
        <authorList>
            <person name="Vitorino I.R."/>
            <person name="Lage O.M."/>
        </authorList>
    </citation>
    <scope>NUCLEOTIDE SEQUENCE</scope>
    <source>
        <strain evidence="14">ICT_H6.2</strain>
    </source>
</reference>
<evidence type="ECO:0000313" key="15">
    <source>
        <dbReference type="Proteomes" id="UP001155241"/>
    </source>
</evidence>
<dbReference type="GO" id="GO:0005249">
    <property type="term" value="F:voltage-gated potassium channel activity"/>
    <property type="evidence" value="ECO:0007669"/>
    <property type="project" value="InterPro"/>
</dbReference>
<evidence type="ECO:0000313" key="14">
    <source>
        <dbReference type="EMBL" id="MCO6044995.1"/>
    </source>
</evidence>
<dbReference type="PANTHER" id="PTHR11537:SF254">
    <property type="entry name" value="POTASSIUM VOLTAGE-GATED CHANNEL PROTEIN SHAB"/>
    <property type="match status" value="1"/>
</dbReference>
<protein>
    <submittedName>
        <fullName evidence="14">Ion transporter</fullName>
    </submittedName>
</protein>
<dbReference type="GO" id="GO:0008076">
    <property type="term" value="C:voltage-gated potassium channel complex"/>
    <property type="evidence" value="ECO:0007669"/>
    <property type="project" value="InterPro"/>
</dbReference>
<accession>A0A9X2JGF7</accession>
<dbReference type="AlphaFoldDB" id="A0A9X2JGF7"/>
<evidence type="ECO:0000256" key="7">
    <source>
        <dbReference type="ARBA" id="ARBA00022958"/>
    </source>
</evidence>
<feature type="domain" description="Ion transport" evidence="13">
    <location>
        <begin position="39"/>
        <end position="248"/>
    </location>
</feature>
<feature type="transmembrane region" description="Helical" evidence="12">
    <location>
        <begin position="168"/>
        <end position="188"/>
    </location>
</feature>
<evidence type="ECO:0000256" key="4">
    <source>
        <dbReference type="ARBA" id="ARBA00022692"/>
    </source>
</evidence>
<dbReference type="PANTHER" id="PTHR11537">
    <property type="entry name" value="VOLTAGE-GATED POTASSIUM CHANNEL"/>
    <property type="match status" value="1"/>
</dbReference>
<evidence type="ECO:0000256" key="6">
    <source>
        <dbReference type="ARBA" id="ARBA00022882"/>
    </source>
</evidence>
<feature type="transmembrane region" description="Helical" evidence="12">
    <location>
        <begin position="229"/>
        <end position="250"/>
    </location>
</feature>
<comment type="subcellular location">
    <subcellularLocation>
        <location evidence="1">Membrane</location>
        <topology evidence="1">Multi-pass membrane protein</topology>
    </subcellularLocation>
</comment>
<dbReference type="EMBL" id="JAMXLR010000051">
    <property type="protein sequence ID" value="MCO6044995.1"/>
    <property type="molecule type" value="Genomic_DNA"/>
</dbReference>
<gene>
    <name evidence="14" type="ORF">NG895_13885</name>
</gene>
<evidence type="ECO:0000256" key="9">
    <source>
        <dbReference type="ARBA" id="ARBA00023065"/>
    </source>
</evidence>
<evidence type="ECO:0000256" key="3">
    <source>
        <dbReference type="ARBA" id="ARBA00022538"/>
    </source>
</evidence>
<keyword evidence="5" id="KW-0631">Potassium channel</keyword>
<evidence type="ECO:0000256" key="10">
    <source>
        <dbReference type="ARBA" id="ARBA00023136"/>
    </source>
</evidence>
<evidence type="ECO:0000256" key="11">
    <source>
        <dbReference type="ARBA" id="ARBA00023303"/>
    </source>
</evidence>
<comment type="caution">
    <text evidence="14">The sequence shown here is derived from an EMBL/GenBank/DDBJ whole genome shotgun (WGS) entry which is preliminary data.</text>
</comment>
<keyword evidence="7" id="KW-0630">Potassium</keyword>
<dbReference type="InterPro" id="IPR027359">
    <property type="entry name" value="Volt_channel_dom_sf"/>
</dbReference>
<keyword evidence="15" id="KW-1185">Reference proteome</keyword>
<evidence type="ECO:0000256" key="8">
    <source>
        <dbReference type="ARBA" id="ARBA00022989"/>
    </source>
</evidence>
<feature type="transmembrane region" description="Helical" evidence="12">
    <location>
        <begin position="76"/>
        <end position="95"/>
    </location>
</feature>
<keyword evidence="11" id="KW-0407">Ion channel</keyword>